<dbReference type="CDD" id="cd22160">
    <property type="entry name" value="F-box_AtFBL13-like"/>
    <property type="match status" value="1"/>
</dbReference>
<dbReference type="SUPFAM" id="SSF81383">
    <property type="entry name" value="F-box domain"/>
    <property type="match status" value="1"/>
</dbReference>
<dbReference type="AlphaFoldDB" id="V4L142"/>
<dbReference type="Gene3D" id="1.20.1280.50">
    <property type="match status" value="1"/>
</dbReference>
<reference evidence="2 3" key="1">
    <citation type="journal article" date="2013" name="Front. Plant Sci.">
        <title>The Reference Genome of the Halophytic Plant Eutrema salsugineum.</title>
        <authorList>
            <person name="Yang R."/>
            <person name="Jarvis D.E."/>
            <person name="Chen H."/>
            <person name="Beilstein M.A."/>
            <person name="Grimwood J."/>
            <person name="Jenkins J."/>
            <person name="Shu S."/>
            <person name="Prochnik S."/>
            <person name="Xin M."/>
            <person name="Ma C."/>
            <person name="Schmutz J."/>
            <person name="Wing R.A."/>
            <person name="Mitchell-Olds T."/>
            <person name="Schumaker K.S."/>
            <person name="Wang X."/>
        </authorList>
    </citation>
    <scope>NUCLEOTIDE SEQUENCE [LARGE SCALE GENOMIC DNA]</scope>
</reference>
<evidence type="ECO:0000313" key="2">
    <source>
        <dbReference type="EMBL" id="ESQ36002.1"/>
    </source>
</evidence>
<dbReference type="OMA" id="RHARRCE"/>
<dbReference type="SMART" id="SM00256">
    <property type="entry name" value="FBOX"/>
    <property type="match status" value="1"/>
</dbReference>
<dbReference type="STRING" id="72664.V4L142"/>
<dbReference type="Pfam" id="PF00646">
    <property type="entry name" value="F-box"/>
    <property type="match status" value="1"/>
</dbReference>
<dbReference type="InterPro" id="IPR036047">
    <property type="entry name" value="F-box-like_dom_sf"/>
</dbReference>
<evidence type="ECO:0000313" key="3">
    <source>
        <dbReference type="Proteomes" id="UP000030689"/>
    </source>
</evidence>
<dbReference type="InterPro" id="IPR055294">
    <property type="entry name" value="FBL60-like"/>
</dbReference>
<organism evidence="2 3">
    <name type="scientific">Eutrema salsugineum</name>
    <name type="common">Saltwater cress</name>
    <name type="synonym">Sisymbrium salsugineum</name>
    <dbReference type="NCBI Taxonomy" id="72664"/>
    <lineage>
        <taxon>Eukaryota</taxon>
        <taxon>Viridiplantae</taxon>
        <taxon>Streptophyta</taxon>
        <taxon>Embryophyta</taxon>
        <taxon>Tracheophyta</taxon>
        <taxon>Spermatophyta</taxon>
        <taxon>Magnoliopsida</taxon>
        <taxon>eudicotyledons</taxon>
        <taxon>Gunneridae</taxon>
        <taxon>Pentapetalae</taxon>
        <taxon>rosids</taxon>
        <taxon>malvids</taxon>
        <taxon>Brassicales</taxon>
        <taxon>Brassicaceae</taxon>
        <taxon>Eutremeae</taxon>
        <taxon>Eutrema</taxon>
    </lineage>
</organism>
<dbReference type="PROSITE" id="PS50181">
    <property type="entry name" value="FBOX"/>
    <property type="match status" value="1"/>
</dbReference>
<evidence type="ECO:0000259" key="1">
    <source>
        <dbReference type="PROSITE" id="PS50181"/>
    </source>
</evidence>
<dbReference type="SUPFAM" id="SSF52047">
    <property type="entry name" value="RNI-like"/>
    <property type="match status" value="1"/>
</dbReference>
<protein>
    <recommendedName>
        <fullName evidence="1">F-box domain-containing protein</fullName>
    </recommendedName>
</protein>
<dbReference type="InterPro" id="IPR006566">
    <property type="entry name" value="FBD"/>
</dbReference>
<dbReference type="Gramene" id="ESQ36002">
    <property type="protein sequence ID" value="ESQ36002"/>
    <property type="gene ID" value="EUTSA_v10009536mg"/>
</dbReference>
<dbReference type="EMBL" id="KI517683">
    <property type="protein sequence ID" value="ESQ36002.1"/>
    <property type="molecule type" value="Genomic_DNA"/>
</dbReference>
<name>V4L142_EUTSA</name>
<dbReference type="SMART" id="SM00579">
    <property type="entry name" value="FBD"/>
    <property type="match status" value="1"/>
</dbReference>
<dbReference type="InterPro" id="IPR001810">
    <property type="entry name" value="F-box_dom"/>
</dbReference>
<sequence>EEDAISKLPEDLLCHILSFLPTKEAASTSALSKRWRNLFILLDSLDLDDTIFLAYKRHARRCERTTFMEFVNRVRGLQSNSPLTKFSLRCHRGVDEDLVNDWVLKALRRGATDLGLGCGKIGLFDRLTRGDLIFTKLQTLHLYSIPLGYRGTVLALFLSKCPVLEDACIDLHTRGDPGTFLAFNTPNLVYLNYSDSIPRNYPLVKMDALVEARLDVGLSKRHMRVRDSYNRHRVRMDATKLIMGIQNVQTLGLSSVTLQVLSFLGETVPVFHNLNRLSIESNDKGGWHLLLLLLIKSPNLHTLVFHGLNHMLTDGFSDGISPFASSSSLCLSSCPVKILKILEFGATPAEMSLVGHLLNKLPLLEQVIIVSSEEDDEDFDLFAVSEALEMAPRASQNCKLQLC</sequence>
<dbReference type="InterPro" id="IPR053781">
    <property type="entry name" value="F-box_AtFBL13-like"/>
</dbReference>
<gene>
    <name evidence="2" type="ORF">EUTSA_v10009536mg</name>
</gene>
<dbReference type="eggNOG" id="ENOG502RXIZ">
    <property type="taxonomic scope" value="Eukaryota"/>
</dbReference>
<keyword evidence="3" id="KW-1185">Reference proteome</keyword>
<dbReference type="PANTHER" id="PTHR31293">
    <property type="entry name" value="RNI-LIKE SUPERFAMILY PROTEIN"/>
    <property type="match status" value="1"/>
</dbReference>
<dbReference type="Proteomes" id="UP000030689">
    <property type="component" value="Unassembled WGS sequence"/>
</dbReference>
<proteinExistence type="predicted"/>
<feature type="non-terminal residue" evidence="2">
    <location>
        <position position="1"/>
    </location>
</feature>
<dbReference type="KEGG" id="eus:EUTSA_v10009536mg"/>
<dbReference type="PANTHER" id="PTHR31293:SF12">
    <property type="entry name" value="RNI-LIKE SUPERFAMILY PROTEIN"/>
    <property type="match status" value="1"/>
</dbReference>
<accession>V4L142</accession>
<feature type="domain" description="F-box" evidence="1">
    <location>
        <begin position="2"/>
        <end position="55"/>
    </location>
</feature>